<reference evidence="4 5" key="1">
    <citation type="journal article" date="2020" name="Nature">
        <title>Bacterial chemolithoautotrophy via manganese oxidation.</title>
        <authorList>
            <person name="Yu H."/>
            <person name="Leadbetter J.R."/>
        </authorList>
    </citation>
    <scope>NUCLEOTIDE SEQUENCE [LARGE SCALE GENOMIC DNA]</scope>
    <source>
        <strain evidence="4 5">RBP-1</strain>
    </source>
</reference>
<keyword evidence="2" id="KW-1133">Transmembrane helix</keyword>
<proteinExistence type="predicted"/>
<dbReference type="RefSeq" id="WP_168106687.1">
    <property type="nucleotide sequence ID" value="NZ_VTOX01000002.1"/>
</dbReference>
<dbReference type="GO" id="GO:0043488">
    <property type="term" value="P:regulation of mRNA stability"/>
    <property type="evidence" value="ECO:0007669"/>
    <property type="project" value="TreeGrafter"/>
</dbReference>
<gene>
    <name evidence="4" type="ORF">RAMLITH_07030</name>
</gene>
<keyword evidence="2" id="KW-0472">Membrane</keyword>
<name>A0A7X6DED9_9BURK</name>
<evidence type="ECO:0000313" key="5">
    <source>
        <dbReference type="Proteomes" id="UP000521868"/>
    </source>
</evidence>
<evidence type="ECO:0000256" key="1">
    <source>
        <dbReference type="ARBA" id="ARBA00022553"/>
    </source>
</evidence>
<dbReference type="InterPro" id="IPR052069">
    <property type="entry name" value="Ca-reg_mRNA-binding_domain"/>
</dbReference>
<dbReference type="SUPFAM" id="SSF50249">
    <property type="entry name" value="Nucleic acid-binding proteins"/>
    <property type="match status" value="1"/>
</dbReference>
<dbReference type="EMBL" id="VTOX01000002">
    <property type="protein sequence ID" value="NKE65572.1"/>
    <property type="molecule type" value="Genomic_DNA"/>
</dbReference>
<protein>
    <recommendedName>
        <fullName evidence="3">CSD domain-containing protein</fullName>
    </recommendedName>
</protein>
<dbReference type="InterPro" id="IPR008613">
    <property type="entry name" value="Excalibur_Ca-bd_domain"/>
</dbReference>
<dbReference type="AlphaFoldDB" id="A0A7X6DED9"/>
<dbReference type="PANTHER" id="PTHR12962:SF1">
    <property type="entry name" value="COLD SHOCK DOMAIN-CONTAINING PROTEIN CG9705"/>
    <property type="match status" value="1"/>
</dbReference>
<keyword evidence="5" id="KW-1185">Reference proteome</keyword>
<feature type="domain" description="CSD" evidence="3">
    <location>
        <begin position="2"/>
        <end position="66"/>
    </location>
</feature>
<keyword evidence="2" id="KW-0812">Transmembrane</keyword>
<evidence type="ECO:0000256" key="2">
    <source>
        <dbReference type="SAM" id="Phobius"/>
    </source>
</evidence>
<dbReference type="Proteomes" id="UP000521868">
    <property type="component" value="Unassembled WGS sequence"/>
</dbReference>
<organism evidence="4 5">
    <name type="scientific">Ramlibacter lithotrophicus</name>
    <dbReference type="NCBI Taxonomy" id="2606681"/>
    <lineage>
        <taxon>Bacteria</taxon>
        <taxon>Pseudomonadati</taxon>
        <taxon>Pseudomonadota</taxon>
        <taxon>Betaproteobacteria</taxon>
        <taxon>Burkholderiales</taxon>
        <taxon>Comamonadaceae</taxon>
        <taxon>Ramlibacter</taxon>
    </lineage>
</organism>
<dbReference type="CDD" id="cd04458">
    <property type="entry name" value="CSP_CDS"/>
    <property type="match status" value="1"/>
</dbReference>
<dbReference type="PROSITE" id="PS51857">
    <property type="entry name" value="CSD_2"/>
    <property type="match status" value="1"/>
</dbReference>
<sequence length="187" mass="20221">MRFTGKVKSWNDDRGFGFIAPTDGGQDIFVHISDCPRGRRPELQETITFEVALNAQGKKKAVNVRRAEIAANAAKRERAHAARRRKPEERAGGVMAGLVALAIAGAIGWYGYQQYGSRPGAASAIGAPVDRNLPLTGAPAARFSCDGRTHCSQMTSCAEATFFLKNCPGVQMDGNHDGVPCEQQWCR</sequence>
<dbReference type="GO" id="GO:0003730">
    <property type="term" value="F:mRNA 3'-UTR binding"/>
    <property type="evidence" value="ECO:0007669"/>
    <property type="project" value="TreeGrafter"/>
</dbReference>
<dbReference type="Pfam" id="PF05901">
    <property type="entry name" value="Excalibur"/>
    <property type="match status" value="1"/>
</dbReference>
<dbReference type="Pfam" id="PF00313">
    <property type="entry name" value="CSD"/>
    <property type="match status" value="1"/>
</dbReference>
<dbReference type="Gene3D" id="2.40.50.140">
    <property type="entry name" value="Nucleic acid-binding proteins"/>
    <property type="match status" value="1"/>
</dbReference>
<accession>A0A7X6DED9</accession>
<evidence type="ECO:0000313" key="4">
    <source>
        <dbReference type="EMBL" id="NKE65572.1"/>
    </source>
</evidence>
<dbReference type="InterPro" id="IPR011129">
    <property type="entry name" value="CSD"/>
</dbReference>
<dbReference type="SMART" id="SM00357">
    <property type="entry name" value="CSP"/>
    <property type="match status" value="1"/>
</dbReference>
<dbReference type="PANTHER" id="PTHR12962">
    <property type="entry name" value="CALCIUM-REGULATED HEAT STABLE PROTEIN CRHSP-24-RELATED"/>
    <property type="match status" value="1"/>
</dbReference>
<dbReference type="GO" id="GO:0005829">
    <property type="term" value="C:cytosol"/>
    <property type="evidence" value="ECO:0007669"/>
    <property type="project" value="UniProtKB-ARBA"/>
</dbReference>
<comment type="caution">
    <text evidence="4">The sequence shown here is derived from an EMBL/GenBank/DDBJ whole genome shotgun (WGS) entry which is preliminary data.</text>
</comment>
<keyword evidence="1" id="KW-0597">Phosphoprotein</keyword>
<evidence type="ECO:0000259" key="3">
    <source>
        <dbReference type="PROSITE" id="PS51857"/>
    </source>
</evidence>
<feature type="transmembrane region" description="Helical" evidence="2">
    <location>
        <begin position="93"/>
        <end position="112"/>
    </location>
</feature>
<dbReference type="InterPro" id="IPR012340">
    <property type="entry name" value="NA-bd_OB-fold"/>
</dbReference>
<dbReference type="InterPro" id="IPR002059">
    <property type="entry name" value="CSP_DNA-bd"/>
</dbReference>